<dbReference type="Proteomes" id="UP000063308">
    <property type="component" value="Chromosome"/>
</dbReference>
<dbReference type="AlphaFoldDB" id="A0A0E4FS89"/>
<reference evidence="2 3" key="1">
    <citation type="submission" date="2014-11" db="EMBL/GenBank/DDBJ databases">
        <title>Symbiosis island explosion on the genome of extra-slow-growing strains of soybean bradyrhizobia with massive insertion sequences.</title>
        <authorList>
            <person name="Iida T."/>
            <person name="Minamisawa K."/>
        </authorList>
    </citation>
    <scope>NUCLEOTIDE SEQUENCE [LARGE SCALE GENOMIC DNA]</scope>
    <source>
        <strain evidence="2 3">NK6</strain>
    </source>
</reference>
<dbReference type="EMBL" id="AP014685">
    <property type="protein sequence ID" value="BAR53772.1"/>
    <property type="molecule type" value="Genomic_DNA"/>
</dbReference>
<gene>
    <name evidence="2" type="ORF">NK6_587</name>
</gene>
<name>A0A0E4FS89_9BRAD</name>
<accession>A0A0E4FS89</accession>
<feature type="compositionally biased region" description="Basic residues" evidence="1">
    <location>
        <begin position="59"/>
        <end position="72"/>
    </location>
</feature>
<proteinExistence type="predicted"/>
<organism evidence="2 3">
    <name type="scientific">Bradyrhizobium diazoefficiens</name>
    <dbReference type="NCBI Taxonomy" id="1355477"/>
    <lineage>
        <taxon>Bacteria</taxon>
        <taxon>Pseudomonadati</taxon>
        <taxon>Pseudomonadota</taxon>
        <taxon>Alphaproteobacteria</taxon>
        <taxon>Hyphomicrobiales</taxon>
        <taxon>Nitrobacteraceae</taxon>
        <taxon>Bradyrhizobium</taxon>
    </lineage>
</organism>
<evidence type="ECO:0000313" key="2">
    <source>
        <dbReference type="EMBL" id="BAR53772.1"/>
    </source>
</evidence>
<feature type="compositionally biased region" description="Basic and acidic residues" evidence="1">
    <location>
        <begin position="14"/>
        <end position="26"/>
    </location>
</feature>
<feature type="region of interest" description="Disordered" evidence="1">
    <location>
        <begin position="53"/>
        <end position="72"/>
    </location>
</feature>
<evidence type="ECO:0000313" key="3">
    <source>
        <dbReference type="Proteomes" id="UP000063308"/>
    </source>
</evidence>
<feature type="region of interest" description="Disordered" evidence="1">
    <location>
        <begin position="1"/>
        <end position="36"/>
    </location>
</feature>
<evidence type="ECO:0000256" key="1">
    <source>
        <dbReference type="SAM" id="MobiDB-lite"/>
    </source>
</evidence>
<sequence>MHDDLPSRRARRQPRYDRGCRPERLRNGLPRPPVGDRLRIGPCWHAHPALRSREAINRHGLRGRPVPRLRSR</sequence>
<protein>
    <submittedName>
        <fullName evidence="2">Uncharacterized protein</fullName>
    </submittedName>
</protein>